<gene>
    <name evidence="2" type="ORF">JYK14_13770</name>
</gene>
<dbReference type="EMBL" id="JAFIRR010000084">
    <property type="protein sequence ID" value="MCO6417224.1"/>
    <property type="molecule type" value="Genomic_DNA"/>
</dbReference>
<reference evidence="2 3" key="1">
    <citation type="submission" date="2021-12" db="EMBL/GenBank/DDBJ databases">
        <title>Siccirubricoccus leaddurans sp. nov., a high concentration Zn2+ tolerance bacterium.</title>
        <authorList>
            <person name="Cao Y."/>
        </authorList>
    </citation>
    <scope>NUCLEOTIDE SEQUENCE [LARGE SCALE GENOMIC DNA]</scope>
    <source>
        <strain evidence="2 3">KC 17139</strain>
    </source>
</reference>
<evidence type="ECO:0000313" key="2">
    <source>
        <dbReference type="EMBL" id="MCO6417224.1"/>
    </source>
</evidence>
<evidence type="ECO:0000313" key="3">
    <source>
        <dbReference type="Proteomes" id="UP001523392"/>
    </source>
</evidence>
<sequence>MTREEALALYDPIRAGIQRILRLAPQACSKADLSRAVKQILSGAEAVPDDDQVLAMLMDIALFEPNQRGRRAYDGFLAKGAAALPPPDRALAEAMAGARFSLFRAAGRHETAGLWVEDLLAADARLWLLDKSLEASAPEGLAFGLRLFDAGPFHAGFGIIVPVDEETLAFAREAAARGGRLPFRHSLAATLYGDVLRERFPSPADEALMEMLGSLLEGSAKGEGREPAGGGTRQPPAPSASRRRRK</sequence>
<proteinExistence type="predicted"/>
<dbReference type="Proteomes" id="UP001523392">
    <property type="component" value="Unassembled WGS sequence"/>
</dbReference>
<organism evidence="2 3">
    <name type="scientific">Siccirubricoccus soli</name>
    <dbReference type="NCBI Taxonomy" id="2899147"/>
    <lineage>
        <taxon>Bacteria</taxon>
        <taxon>Pseudomonadati</taxon>
        <taxon>Pseudomonadota</taxon>
        <taxon>Alphaproteobacteria</taxon>
        <taxon>Acetobacterales</taxon>
        <taxon>Roseomonadaceae</taxon>
        <taxon>Siccirubricoccus</taxon>
    </lineage>
</organism>
<protein>
    <submittedName>
        <fullName evidence="2">Uncharacterized protein</fullName>
    </submittedName>
</protein>
<dbReference type="Pfam" id="PF25948">
    <property type="entry name" value="DUF7986"/>
    <property type="match status" value="1"/>
</dbReference>
<keyword evidence="3" id="KW-1185">Reference proteome</keyword>
<evidence type="ECO:0000256" key="1">
    <source>
        <dbReference type="SAM" id="MobiDB-lite"/>
    </source>
</evidence>
<dbReference type="InterPro" id="IPR058292">
    <property type="entry name" value="DUF7986"/>
</dbReference>
<name>A0ABT1D7S5_9PROT</name>
<dbReference type="RefSeq" id="WP_252953852.1">
    <property type="nucleotide sequence ID" value="NZ_JAFIRR010000084.1"/>
</dbReference>
<comment type="caution">
    <text evidence="2">The sequence shown here is derived from an EMBL/GenBank/DDBJ whole genome shotgun (WGS) entry which is preliminary data.</text>
</comment>
<feature type="region of interest" description="Disordered" evidence="1">
    <location>
        <begin position="219"/>
        <end position="246"/>
    </location>
</feature>
<accession>A0ABT1D7S5</accession>